<feature type="compositionally biased region" description="Basic and acidic residues" evidence="1">
    <location>
        <begin position="163"/>
        <end position="175"/>
    </location>
</feature>
<feature type="region of interest" description="Disordered" evidence="1">
    <location>
        <begin position="150"/>
        <end position="175"/>
    </location>
</feature>
<keyword evidence="3" id="KW-1185">Reference proteome</keyword>
<evidence type="ECO:0000256" key="1">
    <source>
        <dbReference type="SAM" id="MobiDB-lite"/>
    </source>
</evidence>
<evidence type="ECO:0000313" key="2">
    <source>
        <dbReference type="EMBL" id="CAI9293067.1"/>
    </source>
</evidence>
<name>A0AA36EEW9_LACSI</name>
<dbReference type="EMBL" id="OX465083">
    <property type="protein sequence ID" value="CAI9293067.1"/>
    <property type="molecule type" value="Genomic_DNA"/>
</dbReference>
<reference evidence="2" key="1">
    <citation type="submission" date="2023-04" db="EMBL/GenBank/DDBJ databases">
        <authorList>
            <person name="Vijverberg K."/>
            <person name="Xiong W."/>
            <person name="Schranz E."/>
        </authorList>
    </citation>
    <scope>NUCLEOTIDE SEQUENCE</scope>
</reference>
<dbReference type="AlphaFoldDB" id="A0AA36EEW9"/>
<gene>
    <name evidence="2" type="ORF">LSALG_LOCUS32099</name>
</gene>
<evidence type="ECO:0000313" key="3">
    <source>
        <dbReference type="Proteomes" id="UP001177003"/>
    </source>
</evidence>
<organism evidence="2 3">
    <name type="scientific">Lactuca saligna</name>
    <name type="common">Willowleaf lettuce</name>
    <dbReference type="NCBI Taxonomy" id="75948"/>
    <lineage>
        <taxon>Eukaryota</taxon>
        <taxon>Viridiplantae</taxon>
        <taxon>Streptophyta</taxon>
        <taxon>Embryophyta</taxon>
        <taxon>Tracheophyta</taxon>
        <taxon>Spermatophyta</taxon>
        <taxon>Magnoliopsida</taxon>
        <taxon>eudicotyledons</taxon>
        <taxon>Gunneridae</taxon>
        <taxon>Pentapetalae</taxon>
        <taxon>asterids</taxon>
        <taxon>campanulids</taxon>
        <taxon>Asterales</taxon>
        <taxon>Asteraceae</taxon>
        <taxon>Cichorioideae</taxon>
        <taxon>Cichorieae</taxon>
        <taxon>Lactucinae</taxon>
        <taxon>Lactuca</taxon>
    </lineage>
</organism>
<proteinExistence type="predicted"/>
<accession>A0AA36EEW9</accession>
<sequence>MNRRTEKSEGWFVGLNGRCDEMRGPLLRWSNQTTTASPVMRHPTAVQEGWCDEATTRRWWRHQRSWSASDAWTEERKKTEGWFVGLIGRCDEMRGPLLRWSNQTTTASPVMRHPTAVQEGWCDEATTRRWWRHVSGRGYSGCSGKKQTRRYLRKKTRMAARSDGGRHLGKKLERL</sequence>
<dbReference type="Proteomes" id="UP001177003">
    <property type="component" value="Chromosome 7"/>
</dbReference>
<protein>
    <submittedName>
        <fullName evidence="2">Uncharacterized protein</fullName>
    </submittedName>
</protein>